<keyword evidence="3 6" id="KW-0067">ATP-binding</keyword>
<evidence type="ECO:0000256" key="4">
    <source>
        <dbReference type="SAM" id="MobiDB-lite"/>
    </source>
</evidence>
<dbReference type="SUPFAM" id="SSF52540">
    <property type="entry name" value="P-loop containing nucleoside triphosphate hydrolases"/>
    <property type="match status" value="1"/>
</dbReference>
<dbReference type="InterPro" id="IPR051782">
    <property type="entry name" value="ABC_Transporter_VariousFunc"/>
</dbReference>
<protein>
    <submittedName>
        <fullName evidence="6">ATP-binding cassette domain-containing protein</fullName>
    </submittedName>
</protein>
<proteinExistence type="predicted"/>
<keyword evidence="1" id="KW-0813">Transport</keyword>
<dbReference type="PROSITE" id="PS50893">
    <property type="entry name" value="ABC_TRANSPORTER_2"/>
    <property type="match status" value="1"/>
</dbReference>
<evidence type="ECO:0000313" key="6">
    <source>
        <dbReference type="EMBL" id="MDI1432758.1"/>
    </source>
</evidence>
<dbReference type="Proteomes" id="UP001160301">
    <property type="component" value="Unassembled WGS sequence"/>
</dbReference>
<dbReference type="Gene3D" id="3.40.50.300">
    <property type="entry name" value="P-loop containing nucleotide triphosphate hydrolases"/>
    <property type="match status" value="1"/>
</dbReference>
<dbReference type="GO" id="GO:0005524">
    <property type="term" value="F:ATP binding"/>
    <property type="evidence" value="ECO:0007669"/>
    <property type="project" value="UniProtKB-KW"/>
</dbReference>
<dbReference type="SMART" id="SM00382">
    <property type="entry name" value="AAA"/>
    <property type="match status" value="1"/>
</dbReference>
<dbReference type="InterPro" id="IPR003593">
    <property type="entry name" value="AAA+_ATPase"/>
</dbReference>
<gene>
    <name evidence="6" type="ORF">QHF89_24895</name>
</gene>
<accession>A0ABT6NWQ1</accession>
<feature type="region of interest" description="Disordered" evidence="4">
    <location>
        <begin position="88"/>
        <end position="120"/>
    </location>
</feature>
<name>A0ABT6NWQ1_9BACT</name>
<evidence type="ECO:0000256" key="3">
    <source>
        <dbReference type="ARBA" id="ARBA00022840"/>
    </source>
</evidence>
<dbReference type="InterPro" id="IPR003439">
    <property type="entry name" value="ABC_transporter-like_ATP-bd"/>
</dbReference>
<dbReference type="PANTHER" id="PTHR42939">
    <property type="entry name" value="ABC TRANSPORTER ATP-BINDING PROTEIN ALBC-RELATED"/>
    <property type="match status" value="1"/>
</dbReference>
<evidence type="ECO:0000313" key="7">
    <source>
        <dbReference type="Proteomes" id="UP001160301"/>
    </source>
</evidence>
<keyword evidence="7" id="KW-1185">Reference proteome</keyword>
<organism evidence="6 7">
    <name type="scientific">Polyangium sorediatum</name>
    <dbReference type="NCBI Taxonomy" id="889274"/>
    <lineage>
        <taxon>Bacteria</taxon>
        <taxon>Pseudomonadati</taxon>
        <taxon>Myxococcota</taxon>
        <taxon>Polyangia</taxon>
        <taxon>Polyangiales</taxon>
        <taxon>Polyangiaceae</taxon>
        <taxon>Polyangium</taxon>
    </lineage>
</organism>
<comment type="caution">
    <text evidence="6">The sequence shown here is derived from an EMBL/GenBank/DDBJ whole genome shotgun (WGS) entry which is preliminary data.</text>
</comment>
<dbReference type="EMBL" id="JARZHI010000023">
    <property type="protein sequence ID" value="MDI1432758.1"/>
    <property type="molecule type" value="Genomic_DNA"/>
</dbReference>
<keyword evidence="2" id="KW-0547">Nucleotide-binding</keyword>
<dbReference type="Pfam" id="PF00005">
    <property type="entry name" value="ABC_tran"/>
    <property type="match status" value="1"/>
</dbReference>
<dbReference type="InterPro" id="IPR017871">
    <property type="entry name" value="ABC_transporter-like_CS"/>
</dbReference>
<feature type="domain" description="ABC transporter" evidence="5">
    <location>
        <begin position="125"/>
        <end position="353"/>
    </location>
</feature>
<feature type="compositionally biased region" description="Basic and acidic residues" evidence="4">
    <location>
        <begin position="99"/>
        <end position="116"/>
    </location>
</feature>
<evidence type="ECO:0000259" key="5">
    <source>
        <dbReference type="PROSITE" id="PS50893"/>
    </source>
</evidence>
<dbReference type="PANTHER" id="PTHR42939:SF1">
    <property type="entry name" value="ABC TRANSPORTER ATP-BINDING PROTEIN ALBC-RELATED"/>
    <property type="match status" value="1"/>
</dbReference>
<dbReference type="InterPro" id="IPR027417">
    <property type="entry name" value="P-loop_NTPase"/>
</dbReference>
<evidence type="ECO:0000256" key="2">
    <source>
        <dbReference type="ARBA" id="ARBA00022741"/>
    </source>
</evidence>
<dbReference type="PROSITE" id="PS00211">
    <property type="entry name" value="ABC_TRANSPORTER_1"/>
    <property type="match status" value="1"/>
</dbReference>
<reference evidence="6 7" key="1">
    <citation type="submission" date="2023-04" db="EMBL/GenBank/DDBJ databases">
        <title>The genome sequence of Polyangium sorediatum DSM14670.</title>
        <authorList>
            <person name="Zhang X."/>
        </authorList>
    </citation>
    <scope>NUCLEOTIDE SEQUENCE [LARGE SCALE GENOMIC DNA]</scope>
    <source>
        <strain evidence="6 7">DSM 14670</strain>
    </source>
</reference>
<dbReference type="RefSeq" id="WP_136967837.1">
    <property type="nucleotide sequence ID" value="NZ_JARZHI010000023.1"/>
</dbReference>
<sequence>MPSFPLTTQQAERARMLLEQNEVREALLAVREAGFHNEDDRLRDFASNKLAELTEMEQQERDGIADRATAKAARNALRNAVFAELSVRARAAPPNTNEARARRTEGAEDERRDAPPHEPVPGVIFDCKRLTKRFGKGFRLPEVTLELHHGEIAGVVGFNGAGKTTLLRMIAGDLARTEGTRWLGDEDDRERAIDHPVTYVPQSVEPWNGTLREHLRKQAAFFGHHTLDKNRRQVERVEALLGLAAQMEKTFGALSGGNQMRASIAAALLANPLLLVLDEPLAPLDPRAQQQLLRGLATRASTARTAIVISSQHVPEIESIADVMVTLSEEKAVTRRIDPTSVARGHLFDLGVSDTANIDRVVQQLATLQRDGKVTGWVTGASSVVVRFVETRRPSELLERFNDVGVTGIRDITGSSLAQQYADLSVARRERAE</sequence>
<evidence type="ECO:0000256" key="1">
    <source>
        <dbReference type="ARBA" id="ARBA00022448"/>
    </source>
</evidence>